<comment type="caution">
    <text evidence="4">The sequence shown here is derived from an EMBL/GenBank/DDBJ whole genome shotgun (WGS) entry which is preliminary data.</text>
</comment>
<dbReference type="CDD" id="cd00198">
    <property type="entry name" value="vWFA"/>
    <property type="match status" value="1"/>
</dbReference>
<dbReference type="PRINTS" id="PR00313">
    <property type="entry name" value="CABNDNGRPT"/>
</dbReference>
<dbReference type="InterPro" id="IPR001343">
    <property type="entry name" value="Hemolysn_Ca-bd"/>
</dbReference>
<gene>
    <name evidence="4" type="ORF">H3H51_07890</name>
</gene>
<dbReference type="Pfam" id="PF19116">
    <property type="entry name" value="DUF5801"/>
    <property type="match status" value="11"/>
</dbReference>
<accession>A0A7W4QCG3</accession>
<dbReference type="Proteomes" id="UP000542720">
    <property type="component" value="Unassembled WGS sequence"/>
</dbReference>
<feature type="compositionally biased region" description="Low complexity" evidence="2">
    <location>
        <begin position="82"/>
        <end position="94"/>
    </location>
</feature>
<evidence type="ECO:0000313" key="4">
    <source>
        <dbReference type="EMBL" id="MBB2494941.1"/>
    </source>
</evidence>
<sequence length="3407" mass="339371">MATLIGVVSQVVGEVFAVAGDGSRRPLAEGDRVYAGEQLVTGASGSVAINLTNGQELTLGRDSSMTLNEQMIAGTDSTPQTDVQDQAPAAPSDADLTDVEKLQAAIEAGVDPTQNAEATAAGPGGGGGGGAGGVGGGHSFVLLGETGGQLDPTIGFPTAGLDSGPDFPDPEPIVTPDPVVPDFTPDVEVEYEDFQGQVATGPAIVDEEGLSNGTNPSSTAEQATGQLVINSPDGVSALQIQDVNGNWIDVTNGGVVQGQYGVLTVDASGGWTYVLSDNTLNHNNPNATGAADQVGESFGVRVFDLDGDVSPTVQLNVLVNDDGPNAGLSAEAASLGLVSVDESLPVLGGVGGDGVASAVLSSAIVQAQFDPTYGADGEGSTVYSLQLNGDNVGSGLFAVDPGVSNGQGAAILLNQSGNVITGSAGGVEYFTLTIDPSSGAVTLALLDNIWHGDTSSNDDGQLLELSPGVLELVQTITDGDGDTDTASIDLGAAGAFGFDDDGPTLTVEASGEGEGRSLSMQLDETVGLDRAAPGETANGNSDDDGPGLGQVTTAVSGGLAALFSIGGSYGSDGAGSTSGIFSFAGVPPGGLLTNLSATVGGAITLVADGSGGLNGVDSTNQVVFTIQIVEVGGELQLQTTLFEALKHGNAALFDESLNLLLRQGSLELQYEVTRIDGDGDRLVQSDRITLADGESSVFSFEDDGPTLTVDGSGEGEGRSLNMQLDETVGLDRAALGETANGNSDDDGPGLGQVTTAVSGGLAALFSIGGSYGSDGAGSTSGVFSFAGVPPGGLLTNLSATVGGAITLVADGSGGLNGVDSTNQVVFTIQIVDVGGELQLQTTLFEALEHGNAALFDESLNLWLRQGSLELQYEVTRIDGDGDKLVVSDSITLADGEGSVFSFEDDGPAVSSFGLKEGAKLYVDESLGTTGSIKDEGAGVAGNNDETAVGAPAGALGYATIGGASLFNLVVDAGSDGPDSSKTKYELTLSAANVDSGLDATAGGNILLSQEVGTGDILGMVGSVVVFRIHLDADDGDLTLTQYEAIKHTDANNHDFLAQIAEGVVKAQVTVFDQDDDSATSSSVDLGSVLGFEDDGPSIVLGFGTAPVPVLNTQDAETIGANSDTVGANFSSVFSVTSSSYGADGAGTTSTSYALVMIAAEGSASGLSSNGAAIYLYETGGVIYGSTSASEGGVNAGNTIFSLAVDGSGSVTLTQNAEIDHAGPGVGSGYDAQEAVLGSGLVGLKGTVTITDGDGDFATSDKVLDLGGKVAFDDDGPSIVLGFGTAPVPVLNTQDAETIGANSDTSGANFSSVFSVTSSSYGADGAGTTSTSYALVMIAAEGSASGLSSNGATVYLYENGGVIYGSTAATEGGINAGNTIFSLGGNGSGSVVLTQYAEIDHAGPGVGSNYGAQEAVLGSGLVGLKGTVTITDGDGDFATSDKVLDLGGKVAFDDDGPSIVLGFGTAPVPVLNTQDAETIGANSDTSGANFSSVFSVTSSSYGADGAGTTSTSYALVMIAAEGSASGLSSNGATVYLYENGGVIYGSTAATEGGINAGNTIFSLGGNGSGSVVLTQYAEIDHAGPGVGSNYGAQEAVLGSGLVGLKGTVTITDGDGDFATSDKVLDLGGKVAFDDDGPSISLGFSSTQQAVLNTQDAETIGINSDTASSSFSGAFTVTSSSYGADGAGTTSTSYALVMIAAEGVASGLSSNGAAIYLYETGGVIYGSTSASEGGVNAGNTIFSLAVDGSGSVTLTQNAEIDHALPGVSSNYGAQEAVLGNNLVGLKGTVTITDGDGDFASSNKVLDLGGKVAFDDDGPSISLGFGSSQLPVLNTQDAQTIGANSDTASGSFSGAFTVTSSNYGADGAGTTSTSYAMVMIAAEGSASGLSSNGVAIYLYENGGVIYGSTAATQAGVNAGNTIFSLSVNGSGSVTLTQNAEIDHAGPGVGSSYDAQEAVLGSGLVGLKGTATIIDGDGDIASSSQVLDLGGKVAFDDDGPSISLGFSSSQLSVLNTQDAETVGVNSDTASSSFSGAFTVTSSNYGADGPGTTSTSYAMVMIAAEGSASGLSSNGVTIYLYETGGVIYGSTSATEGGVNAGNTIFSLAVDGSGSITLTQNAEIDHALPGVGSNYGAQEAVLGNNLVGLKGTVTITDGDGDFASSNKVLDLGGKVAFDDDGPSISLGFSSSQLPVLNTQDAQTIGAATDTDSGNFSGGFTVTSSFGADGAGTITQSYSLNLMAGPAGGPLASGMNASGGAIYLYEVGGSIVGSTSATSAGISVGNTVFSLSVNAGSGQVTLTQYQEINHDLPGSSSNYASQEELLGTGLVGLKLTATITDGDGDFASTNKVLDLGGKVAFDDDGPTARDNTISVMEGGVPPFNLILVVDTSGSMLYEIGTNNQGSPNRLELAKEALANMIDSYAALGVPLAITVIDFATGALLIPQTTDPDVAKASIQGLATDGGNTNYNAPLVLAQNQLTADLVNLPDYEHRVYFLSDGQPNVGNVPAGWTSFVNASGAEVYAVGLSVSSNAGAIAQLGLVEDHGDAVTLIDDPYDLDATLQATVPLPSMGNVITDVDPQDGVDSSGADAAVTVTKVSFVAADPSDYVGIADQISGNVVTFLVQGGTTGPITTPLGGTLVVNANGSYSYTPPNNVLVDSQEVFTYTIIDKDGDTSSADLNINVLDTSPIIANVYEDGLPNGLLDVGSNVTLVAGSLAGTVADSAGVTFSLGSTSGLPVLTADGVAITYSVVDGPTSDTLTAKAGTDTIFTLVLQASGSYTFSLVGAIDHASANGDDQELKDLDLSSVIVAKEGLANVPLIRDFIVQVEDDVPVVLAASNLVYSNSNNPAGATGIFDYSTGADTRGSGPFSASDSDFNAITLAGTVGGTAITSQSVTWVSESASTATFDIEFNYAPNPANPGTTVEATGTLTFDKVNGTYTVSLDEPVQGYSILKTSASLSITGYETGGSVLDNTQPAVSVAKLDNDFYVQFRSAAEPGGGTGGNNLQAGSSGTTVFSNGELFTQGASWVSVSNSANGVAGDTIGKGEVLDLTFHTANPTGTVVANPDGRADGIFLKFDGINNEDLVVVLRLIGDGGVKTTRALVISNNDIATAGSSAATLAALLAYGITLDQNDGAIVIQHNDFNGAGENWQIYGAQILTSVEDITTSVALNFNSAIGDSGGSSSTTSFNNQTDNDVVKVSDIGLITTETNTLDTELDFQVGVKDADNDVSSSTNLHVTIEAGTTFTGTAVADVIQGSAGNDTLYGLVGDDVLIGGAGNDLLVGGADNDTYLWKAGSTGTDTIQGFVHSFNGNTQGDRLDLSELLSGENTIGGGGVGNLLSFLDISAANVSGGAGLDTVIKVSDTATANPESSTEQTIVLQDVNLYTSYSTGSEASVILGMLNDGTLKVDVA</sequence>
<dbReference type="Gene3D" id="2.40.30.290">
    <property type="match status" value="1"/>
</dbReference>
<dbReference type="InterPro" id="IPR018511">
    <property type="entry name" value="Hemolysin-typ_Ca-bd_CS"/>
</dbReference>
<dbReference type="PROSITE" id="PS50234">
    <property type="entry name" value="VWFA"/>
    <property type="match status" value="1"/>
</dbReference>
<dbReference type="Pfam" id="PF13519">
    <property type="entry name" value="VWA_2"/>
    <property type="match status" value="1"/>
</dbReference>
<dbReference type="GO" id="GO:0005509">
    <property type="term" value="F:calcium ion binding"/>
    <property type="evidence" value="ECO:0007669"/>
    <property type="project" value="InterPro"/>
</dbReference>
<name>A0A7W4QCG3_9GAMM</name>
<feature type="domain" description="VWFA" evidence="3">
    <location>
        <begin position="2377"/>
        <end position="2560"/>
    </location>
</feature>
<dbReference type="InterPro" id="IPR002035">
    <property type="entry name" value="VWF_A"/>
</dbReference>
<dbReference type="InterPro" id="IPR019960">
    <property type="entry name" value="T1SS_VCA0849"/>
</dbReference>
<dbReference type="PROSITE" id="PS00330">
    <property type="entry name" value="HEMOLYSIN_CALCIUM"/>
    <property type="match status" value="2"/>
</dbReference>
<proteinExistence type="predicted"/>
<organism evidence="4 5">
    <name type="scientific">Aquipseudomonas ullengensis</name>
    <dbReference type="NCBI Taxonomy" id="2759166"/>
    <lineage>
        <taxon>Bacteria</taxon>
        <taxon>Pseudomonadati</taxon>
        <taxon>Pseudomonadota</taxon>
        <taxon>Gammaproteobacteria</taxon>
        <taxon>Pseudomonadales</taxon>
        <taxon>Pseudomonadaceae</taxon>
        <taxon>Aquipseudomonas</taxon>
    </lineage>
</organism>
<dbReference type="NCBIfam" id="TIGR01965">
    <property type="entry name" value="VCBS_repeat"/>
    <property type="match status" value="1"/>
</dbReference>
<keyword evidence="5" id="KW-1185">Reference proteome</keyword>
<dbReference type="Pfam" id="PF00353">
    <property type="entry name" value="HemolysinCabind"/>
    <property type="match status" value="1"/>
</dbReference>
<dbReference type="InterPro" id="IPR043824">
    <property type="entry name" value="DUF5801"/>
</dbReference>
<evidence type="ECO:0000256" key="2">
    <source>
        <dbReference type="SAM" id="MobiDB-lite"/>
    </source>
</evidence>
<dbReference type="InterPro" id="IPR036465">
    <property type="entry name" value="vWFA_dom_sf"/>
</dbReference>
<dbReference type="InterPro" id="IPR047777">
    <property type="entry name" value="LapA-like_RM"/>
</dbReference>
<dbReference type="NCBIfam" id="NF033682">
    <property type="entry name" value="retention_LapA"/>
    <property type="match status" value="1"/>
</dbReference>
<dbReference type="InterPro" id="IPR011049">
    <property type="entry name" value="Serralysin-like_metalloprot_C"/>
</dbReference>
<dbReference type="InterPro" id="IPR010221">
    <property type="entry name" value="VCBS_dom"/>
</dbReference>
<feature type="region of interest" description="Disordered" evidence="2">
    <location>
        <begin position="530"/>
        <end position="550"/>
    </location>
</feature>
<keyword evidence="1" id="KW-0106">Calcium</keyword>
<protein>
    <submittedName>
        <fullName evidence="4">Retention module-containing protein</fullName>
    </submittedName>
</protein>
<dbReference type="SUPFAM" id="SSF53300">
    <property type="entry name" value="vWA-like"/>
    <property type="match status" value="1"/>
</dbReference>
<dbReference type="NCBIfam" id="TIGR03661">
    <property type="entry name" value="T1SS_VCA0849"/>
    <property type="match status" value="1"/>
</dbReference>
<feature type="region of interest" description="Disordered" evidence="2">
    <location>
        <begin position="75"/>
        <end position="94"/>
    </location>
</feature>
<evidence type="ECO:0000259" key="3">
    <source>
        <dbReference type="PROSITE" id="PS50234"/>
    </source>
</evidence>
<dbReference type="EMBL" id="JACJUD010000002">
    <property type="protein sequence ID" value="MBB2494941.1"/>
    <property type="molecule type" value="Genomic_DNA"/>
</dbReference>
<dbReference type="Gene3D" id="3.40.50.410">
    <property type="entry name" value="von Willebrand factor, type A domain"/>
    <property type="match status" value="1"/>
</dbReference>
<feature type="region of interest" description="Disordered" evidence="2">
    <location>
        <begin position="110"/>
        <end position="133"/>
    </location>
</feature>
<evidence type="ECO:0000256" key="1">
    <source>
        <dbReference type="ARBA" id="ARBA00022837"/>
    </source>
</evidence>
<dbReference type="SUPFAM" id="SSF51120">
    <property type="entry name" value="beta-Roll"/>
    <property type="match status" value="1"/>
</dbReference>
<feature type="compositionally biased region" description="Gly residues" evidence="2">
    <location>
        <begin position="122"/>
        <end position="133"/>
    </location>
</feature>
<dbReference type="Pfam" id="PF17963">
    <property type="entry name" value="Big_9"/>
    <property type="match status" value="1"/>
</dbReference>
<dbReference type="SMART" id="SM00327">
    <property type="entry name" value="VWA"/>
    <property type="match status" value="1"/>
</dbReference>
<reference evidence="4 5" key="1">
    <citation type="submission" date="2020-08" db="EMBL/GenBank/DDBJ databases">
        <authorList>
            <person name="Kim C.M."/>
        </authorList>
    </citation>
    <scope>NUCLEOTIDE SEQUENCE [LARGE SCALE GENOMIC DNA]</scope>
    <source>
        <strain evidence="4 5">UL070</strain>
    </source>
</reference>
<evidence type="ECO:0000313" key="5">
    <source>
        <dbReference type="Proteomes" id="UP000542720"/>
    </source>
</evidence>
<dbReference type="RefSeq" id="WP_183088501.1">
    <property type="nucleotide sequence ID" value="NZ_JACJUD010000002.1"/>
</dbReference>